<dbReference type="AlphaFoldDB" id="A0A4D6M5W1"/>
<dbReference type="Proteomes" id="UP000501690">
    <property type="component" value="Linkage Group LG6"/>
</dbReference>
<protein>
    <submittedName>
        <fullName evidence="1">Uncharacterized protein</fullName>
    </submittedName>
</protein>
<gene>
    <name evidence="1" type="ORF">DEO72_LG6g1489</name>
</gene>
<sequence>MRDEPPGDRTLNQWQWPLSTGGAWRQGCVRQAVTENYGFCFVSSAWRWECDRGAVFCEESVGLDYEQDWLVGLDHERDSFVEAQ</sequence>
<accession>A0A4D6M5W1</accession>
<reference evidence="1 2" key="1">
    <citation type="submission" date="2019-04" db="EMBL/GenBank/DDBJ databases">
        <title>An improved genome assembly and genetic linkage map for asparagus bean, Vigna unguiculata ssp. sesquipedialis.</title>
        <authorList>
            <person name="Xia Q."/>
            <person name="Zhang R."/>
            <person name="Dong Y."/>
        </authorList>
    </citation>
    <scope>NUCLEOTIDE SEQUENCE [LARGE SCALE GENOMIC DNA]</scope>
    <source>
        <tissue evidence="1">Leaf</tissue>
    </source>
</reference>
<keyword evidence="2" id="KW-1185">Reference proteome</keyword>
<evidence type="ECO:0000313" key="1">
    <source>
        <dbReference type="EMBL" id="QCD96779.1"/>
    </source>
</evidence>
<organism evidence="1 2">
    <name type="scientific">Vigna unguiculata</name>
    <name type="common">Cowpea</name>
    <dbReference type="NCBI Taxonomy" id="3917"/>
    <lineage>
        <taxon>Eukaryota</taxon>
        <taxon>Viridiplantae</taxon>
        <taxon>Streptophyta</taxon>
        <taxon>Embryophyta</taxon>
        <taxon>Tracheophyta</taxon>
        <taxon>Spermatophyta</taxon>
        <taxon>Magnoliopsida</taxon>
        <taxon>eudicotyledons</taxon>
        <taxon>Gunneridae</taxon>
        <taxon>Pentapetalae</taxon>
        <taxon>rosids</taxon>
        <taxon>fabids</taxon>
        <taxon>Fabales</taxon>
        <taxon>Fabaceae</taxon>
        <taxon>Papilionoideae</taxon>
        <taxon>50 kb inversion clade</taxon>
        <taxon>NPAAA clade</taxon>
        <taxon>indigoferoid/millettioid clade</taxon>
        <taxon>Phaseoleae</taxon>
        <taxon>Vigna</taxon>
    </lineage>
</organism>
<proteinExistence type="predicted"/>
<evidence type="ECO:0000313" key="2">
    <source>
        <dbReference type="Proteomes" id="UP000501690"/>
    </source>
</evidence>
<dbReference type="EMBL" id="CP039350">
    <property type="protein sequence ID" value="QCD96779.1"/>
    <property type="molecule type" value="Genomic_DNA"/>
</dbReference>
<name>A0A4D6M5W1_VIGUN</name>